<accession>A0A1E4SUT8</accession>
<organism evidence="5 6">
    <name type="scientific">[Candida] arabinofermentans NRRL YB-2248</name>
    <dbReference type="NCBI Taxonomy" id="983967"/>
    <lineage>
        <taxon>Eukaryota</taxon>
        <taxon>Fungi</taxon>
        <taxon>Dikarya</taxon>
        <taxon>Ascomycota</taxon>
        <taxon>Saccharomycotina</taxon>
        <taxon>Pichiomycetes</taxon>
        <taxon>Pichiales</taxon>
        <taxon>Pichiaceae</taxon>
        <taxon>Ogataea</taxon>
        <taxon>Ogataea/Candida clade</taxon>
    </lineage>
</organism>
<dbReference type="Proteomes" id="UP000094801">
    <property type="component" value="Unassembled WGS sequence"/>
</dbReference>
<reference evidence="6" key="1">
    <citation type="submission" date="2016-04" db="EMBL/GenBank/DDBJ databases">
        <title>Comparative genomics of biotechnologically important yeasts.</title>
        <authorList>
            <consortium name="DOE Joint Genome Institute"/>
            <person name="Riley R."/>
            <person name="Haridas S."/>
            <person name="Wolfe K.H."/>
            <person name="Lopes M.R."/>
            <person name="Hittinger C.T."/>
            <person name="Goker M."/>
            <person name="Salamov A."/>
            <person name="Wisecaver J."/>
            <person name="Long T.M."/>
            <person name="Aerts A.L."/>
            <person name="Barry K."/>
            <person name="Choi C."/>
            <person name="Clum A."/>
            <person name="Coughlan A.Y."/>
            <person name="Deshpande S."/>
            <person name="Douglass A.P."/>
            <person name="Hanson S.J."/>
            <person name="Klenk H.-P."/>
            <person name="Labutti K."/>
            <person name="Lapidus A."/>
            <person name="Lindquist E."/>
            <person name="Lipzen A."/>
            <person name="Meier-Kolthoff J.P."/>
            <person name="Ohm R.A."/>
            <person name="Otillar R.P."/>
            <person name="Pangilinan J."/>
            <person name="Peng Y."/>
            <person name="Rokas A."/>
            <person name="Rosa C.A."/>
            <person name="Scheuner C."/>
            <person name="Sibirny A.A."/>
            <person name="Slot J.C."/>
            <person name="Stielow J.B."/>
            <person name="Sun H."/>
            <person name="Kurtzman C.P."/>
            <person name="Blackwell M."/>
            <person name="Grigoriev I.V."/>
            <person name="Jeffries T.W."/>
        </authorList>
    </citation>
    <scope>NUCLEOTIDE SEQUENCE [LARGE SCALE GENOMIC DNA]</scope>
    <source>
        <strain evidence="6">NRRL YB-2248</strain>
    </source>
</reference>
<dbReference type="STRING" id="983967.A0A1E4SUT8"/>
<evidence type="ECO:0008006" key="7">
    <source>
        <dbReference type="Google" id="ProtNLM"/>
    </source>
</evidence>
<evidence type="ECO:0000313" key="5">
    <source>
        <dbReference type="EMBL" id="ODV83249.1"/>
    </source>
</evidence>
<evidence type="ECO:0000313" key="6">
    <source>
        <dbReference type="Proteomes" id="UP000094801"/>
    </source>
</evidence>
<evidence type="ECO:0000256" key="1">
    <source>
        <dbReference type="ARBA" id="ARBA00004123"/>
    </source>
</evidence>
<protein>
    <recommendedName>
        <fullName evidence="7">Nucleoporin</fullName>
    </recommendedName>
</protein>
<dbReference type="InterPro" id="IPR021827">
    <property type="entry name" value="Nup186/Nup192/Nup205"/>
</dbReference>
<evidence type="ECO:0000256" key="2">
    <source>
        <dbReference type="ARBA" id="ARBA00005892"/>
    </source>
</evidence>
<comment type="subcellular location">
    <subcellularLocation>
        <location evidence="1">Nucleus</location>
    </subcellularLocation>
</comment>
<dbReference type="GO" id="GO:0006999">
    <property type="term" value="P:nuclear pore organization"/>
    <property type="evidence" value="ECO:0007669"/>
    <property type="project" value="TreeGrafter"/>
</dbReference>
<evidence type="ECO:0000256" key="4">
    <source>
        <dbReference type="ARBA" id="ARBA00023242"/>
    </source>
</evidence>
<dbReference type="GO" id="GO:0017056">
    <property type="term" value="F:structural constituent of nuclear pore"/>
    <property type="evidence" value="ECO:0007669"/>
    <property type="project" value="TreeGrafter"/>
</dbReference>
<gene>
    <name evidence="5" type="ORF">CANARDRAFT_9823</name>
</gene>
<keyword evidence="6" id="KW-1185">Reference proteome</keyword>
<dbReference type="Pfam" id="PF11894">
    <property type="entry name" value="Nup192"/>
    <property type="match status" value="1"/>
</dbReference>
<name>A0A1E4SUT8_9ASCO</name>
<keyword evidence="3" id="KW-0813">Transport</keyword>
<dbReference type="EMBL" id="KV453866">
    <property type="protein sequence ID" value="ODV83249.1"/>
    <property type="molecule type" value="Genomic_DNA"/>
</dbReference>
<proteinExistence type="inferred from homology"/>
<comment type="similarity">
    <text evidence="2">Belongs to the NUP186/NUP192/NUP205 family.</text>
</comment>
<evidence type="ECO:0000256" key="3">
    <source>
        <dbReference type="ARBA" id="ARBA00022448"/>
    </source>
</evidence>
<dbReference type="GO" id="GO:0044611">
    <property type="term" value="C:nuclear pore inner ring"/>
    <property type="evidence" value="ECO:0007669"/>
    <property type="project" value="TreeGrafter"/>
</dbReference>
<keyword evidence="4" id="KW-0539">Nucleus</keyword>
<dbReference type="PANTHER" id="PTHR31344:SF0">
    <property type="entry name" value="NUCLEAR PORE COMPLEX PROTEIN NUP205"/>
    <property type="match status" value="1"/>
</dbReference>
<dbReference type="PANTHER" id="PTHR31344">
    <property type="entry name" value="NUCLEAR PORE COMPLEX PROTEIN NUP205"/>
    <property type="match status" value="1"/>
</dbReference>
<sequence length="1739" mass="197128">MSYSWSSAPFARLYEAIQANELDVQTQLLNYLNNDLNNLILHKNKNETSRKKLESGKVVFQDGMEYELNQEFILAAIKTSDELNLDELASAEILYYASSNELQQVGTTLIDSAKAAYSTRRQFILQIVAYYLCTSSNTSIIDSLTKSDKYFEDVLLASFKFIESDLESIGQLVERSRLLDTHRDPSFLKSISYRRDMLFKEHQLLGEVFYGLIIQKAISFDQFSKLINHISDFQADDMFIMGYIPGIFKYFSSLDTMTDSNVKAIHSHLMKETSNTDKLSDHPILTLIILVFLTSFIDWCKKDKQRTAEYEFIENVDEPMRKIISLGALEQLLSLVADTSLVSTTIDSRVQPMYDFRPFLQQHIPRLIPTRMLDIDEVATGELRRTLQQQSLALNTKIDEKDYEKIYVRSKDISFESHFTEFCASIFDKFVHQFIKNSAFILTYLRDAEEDQLLSSEDFDLDVLAENADLERFYLSMFYLYSSRPELATQFWSDKNSSSYGFLKWASRCNSPLIISTFCLVLSALSNSNENAINTFNFLQLTNSETNEIENSTISTSSLINKYSCVSWSTIYTSLSYYNKELSDNSSIKKNNPMGTPFQLPNLEENAVVELGEDSIIFISGFFQLISEVARNSSRARSELLQSDDYQLLSILTDFSKNSTPLIGPTLTVLSSLVNDNVNDRKRFWQLIDSWIFSSRPGNNVVPKDLFTLSLKSTKEIAGFSNLITELLRPIKQNNLTAIEAPYPLDLGSRFHKQGIWPYIEFLSTDVFVNSSSPHIPEDERISLQLSILTMWENCLAELDPNFVLNAAACSLKDLDNISANRNIIQLLQSSPSSASINFLYHSNVYNNLFDIASLGIDTINELQADSKKMVLVEKSLKVIELLLERETFYIDELLPILRLEDNPFYPSYNIGVSGMGSFYNAFLLRLPFVAHISLYIGSTNLKLARTSLSILKKIAVAHEFNSFESSYDHTLLNRNRLLTLFETIDESTRIRYAFIDQFNAPIEGPQSITIKVELLQFLNNNLVLNASQSQTSISHFLLGFNGKNMSLGSQSEQGTILSDRSMLNSMLKVLKDTLSSLSRSSNIDYAPIRICSLSLEIILKLCKSNVCGTALLSYLRDGSNFFLELLNSAKTVSLDTYWSGQKFKEELCSKNTFTSSGDAMCALTAFIMYRSLMLQLIALELHHTSATGSRSLTKKYIEILTDSGDISNGSRRILEFLDVLEYRPKNMIEKVDQLFSMFNFEYIFKRITLKSEPIKDGQEIPYDMSVIDDLIGLFGKESQTLGLLKASESEENSKFFEIEASKLKKILTNSISFDNFKAHHLQCLHSWVSMVQVIVTDGHMNSMSRSNFILEMFQSIVPKITDYLEFDISYAEDLISLCVSLYHVYEKDKSIMIKTESEREISALLDSTRLFPLFKACIIGIMSPQATPSVRSDLYVLTNNYLQHAIANRAAVTDIMIFIRSADQRLIQTVCNDSLIGDGPCRITALLLLESLIKVISSLQNSKNSGNFIIDMICKNNFLLLLVQKLKSTDDLFTICLEGGKQGITLDALLYELTTFKTCIYFLIRVAQTRSGAQQLLHGNIFNVIKDCRFLLVDADLGFTLNLEEHINGQQGEEKYIELKLSLDSPLSLKNGRSLDSKTVATTPLAESISYYEIFVPVFQLVATIVISLGAQNETSVKETRSLMKHFEKLITAVLKRDIILEEQLKGSGEHVLEDGTDDSFAGLRSLVKLVTLIDSLV</sequence>
<dbReference type="OrthoDB" id="2019644at2759"/>